<dbReference type="Proteomes" id="UP001497644">
    <property type="component" value="Chromosome 3"/>
</dbReference>
<evidence type="ECO:0000256" key="1">
    <source>
        <dbReference type="SAM" id="MobiDB-lite"/>
    </source>
</evidence>
<sequence>MPEMSSPATTHSPPAILTLRAVANAKSRRVNRESVLRSRRFSANRGNAKHYVVVAARRTRIPAMRRDGAAARRAASLCRDESDFPWNPGNNRLSRDETF</sequence>
<reference evidence="2" key="1">
    <citation type="submission" date="2024-04" db="EMBL/GenBank/DDBJ databases">
        <authorList>
            <consortium name="Molecular Ecology Group"/>
        </authorList>
    </citation>
    <scope>NUCLEOTIDE SEQUENCE</scope>
</reference>
<evidence type="ECO:0000313" key="2">
    <source>
        <dbReference type="EMBL" id="CAL1682025.1"/>
    </source>
</evidence>
<name>A0AAV2NP65_9HYME</name>
<protein>
    <submittedName>
        <fullName evidence="2">Uncharacterized protein</fullName>
    </submittedName>
</protein>
<dbReference type="AlphaFoldDB" id="A0AAV2NP65"/>
<proteinExistence type="predicted"/>
<feature type="region of interest" description="Disordered" evidence="1">
    <location>
        <begin position="80"/>
        <end position="99"/>
    </location>
</feature>
<evidence type="ECO:0000313" key="3">
    <source>
        <dbReference type="Proteomes" id="UP001497644"/>
    </source>
</evidence>
<accession>A0AAV2NP65</accession>
<organism evidence="2 3">
    <name type="scientific">Lasius platythorax</name>
    <dbReference type="NCBI Taxonomy" id="488582"/>
    <lineage>
        <taxon>Eukaryota</taxon>
        <taxon>Metazoa</taxon>
        <taxon>Ecdysozoa</taxon>
        <taxon>Arthropoda</taxon>
        <taxon>Hexapoda</taxon>
        <taxon>Insecta</taxon>
        <taxon>Pterygota</taxon>
        <taxon>Neoptera</taxon>
        <taxon>Endopterygota</taxon>
        <taxon>Hymenoptera</taxon>
        <taxon>Apocrita</taxon>
        <taxon>Aculeata</taxon>
        <taxon>Formicoidea</taxon>
        <taxon>Formicidae</taxon>
        <taxon>Formicinae</taxon>
        <taxon>Lasius</taxon>
        <taxon>Lasius</taxon>
    </lineage>
</organism>
<dbReference type="EMBL" id="OZ034826">
    <property type="protein sequence ID" value="CAL1682025.1"/>
    <property type="molecule type" value="Genomic_DNA"/>
</dbReference>
<keyword evidence="3" id="KW-1185">Reference proteome</keyword>
<gene>
    <name evidence="2" type="ORF">LPLAT_LOCUS7921</name>
</gene>